<dbReference type="EMBL" id="MU277206">
    <property type="protein sequence ID" value="KAI0062705.1"/>
    <property type="molecule type" value="Genomic_DNA"/>
</dbReference>
<name>A0ACB8T1V0_9AGAM</name>
<sequence>MVNWNDPAIVARDYAGLVNSVHAVGGLYIWEFFVTLDFDWDIIRGRRKYPYTFPLYLGCRLSGISAIVALFVGFDASSKIDCQVWVVFVFLLAYLSFVFASALIVLRIVAIWEKNRLITAIAVVTWLTNTAFYIHSVIVTQAAWNEDAGFCLVLHTARSRDNVLVTLATDTVLLLLTLFGLLRWRNAGMAGGIWRLLYTQGLLWIVVVTLGEVPAAVFILLNLNGEKLRTEIESSLTLMNGTVQIPSIW</sequence>
<proteinExistence type="predicted"/>
<organism evidence="1 2">
    <name type="scientific">Artomyces pyxidatus</name>
    <dbReference type="NCBI Taxonomy" id="48021"/>
    <lineage>
        <taxon>Eukaryota</taxon>
        <taxon>Fungi</taxon>
        <taxon>Dikarya</taxon>
        <taxon>Basidiomycota</taxon>
        <taxon>Agaricomycotina</taxon>
        <taxon>Agaricomycetes</taxon>
        <taxon>Russulales</taxon>
        <taxon>Auriscalpiaceae</taxon>
        <taxon>Artomyces</taxon>
    </lineage>
</organism>
<keyword evidence="2" id="KW-1185">Reference proteome</keyword>
<gene>
    <name evidence="1" type="ORF">BV25DRAFT_1825221</name>
</gene>
<protein>
    <submittedName>
        <fullName evidence="1">Uncharacterized protein</fullName>
    </submittedName>
</protein>
<dbReference type="Proteomes" id="UP000814140">
    <property type="component" value="Unassembled WGS sequence"/>
</dbReference>
<reference evidence="1" key="1">
    <citation type="submission" date="2021-03" db="EMBL/GenBank/DDBJ databases">
        <authorList>
            <consortium name="DOE Joint Genome Institute"/>
            <person name="Ahrendt S."/>
            <person name="Looney B.P."/>
            <person name="Miyauchi S."/>
            <person name="Morin E."/>
            <person name="Drula E."/>
            <person name="Courty P.E."/>
            <person name="Chicoki N."/>
            <person name="Fauchery L."/>
            <person name="Kohler A."/>
            <person name="Kuo A."/>
            <person name="Labutti K."/>
            <person name="Pangilinan J."/>
            <person name="Lipzen A."/>
            <person name="Riley R."/>
            <person name="Andreopoulos W."/>
            <person name="He G."/>
            <person name="Johnson J."/>
            <person name="Barry K.W."/>
            <person name="Grigoriev I.V."/>
            <person name="Nagy L."/>
            <person name="Hibbett D."/>
            <person name="Henrissat B."/>
            <person name="Matheny P.B."/>
            <person name="Labbe J."/>
            <person name="Martin F."/>
        </authorList>
    </citation>
    <scope>NUCLEOTIDE SEQUENCE</scope>
    <source>
        <strain evidence="1">HHB10654</strain>
    </source>
</reference>
<evidence type="ECO:0000313" key="1">
    <source>
        <dbReference type="EMBL" id="KAI0062705.1"/>
    </source>
</evidence>
<accession>A0ACB8T1V0</accession>
<reference evidence="1" key="2">
    <citation type="journal article" date="2022" name="New Phytol.">
        <title>Evolutionary transition to the ectomycorrhizal habit in the genomes of a hyperdiverse lineage of mushroom-forming fungi.</title>
        <authorList>
            <person name="Looney B."/>
            <person name="Miyauchi S."/>
            <person name="Morin E."/>
            <person name="Drula E."/>
            <person name="Courty P.E."/>
            <person name="Kohler A."/>
            <person name="Kuo A."/>
            <person name="LaButti K."/>
            <person name="Pangilinan J."/>
            <person name="Lipzen A."/>
            <person name="Riley R."/>
            <person name="Andreopoulos W."/>
            <person name="He G."/>
            <person name="Johnson J."/>
            <person name="Nolan M."/>
            <person name="Tritt A."/>
            <person name="Barry K.W."/>
            <person name="Grigoriev I.V."/>
            <person name="Nagy L.G."/>
            <person name="Hibbett D."/>
            <person name="Henrissat B."/>
            <person name="Matheny P.B."/>
            <person name="Labbe J."/>
            <person name="Martin F.M."/>
        </authorList>
    </citation>
    <scope>NUCLEOTIDE SEQUENCE</scope>
    <source>
        <strain evidence="1">HHB10654</strain>
    </source>
</reference>
<comment type="caution">
    <text evidence="1">The sequence shown here is derived from an EMBL/GenBank/DDBJ whole genome shotgun (WGS) entry which is preliminary data.</text>
</comment>
<evidence type="ECO:0000313" key="2">
    <source>
        <dbReference type="Proteomes" id="UP000814140"/>
    </source>
</evidence>